<accession>M4VGG4</accession>
<organism evidence="1 2">
    <name type="scientific">Micavibrio aeruginosavorus EPB</name>
    <dbReference type="NCBI Taxonomy" id="349215"/>
    <lineage>
        <taxon>Bacteria</taxon>
        <taxon>Pseudomonadati</taxon>
        <taxon>Bdellovibrionota</taxon>
        <taxon>Bdellovibrionia</taxon>
        <taxon>Bdellovibrionales</taxon>
        <taxon>Pseudobdellovibrionaceae</taxon>
        <taxon>Micavibrio</taxon>
    </lineage>
</organism>
<dbReference type="AlphaFoldDB" id="M4VGG4"/>
<dbReference type="EMBL" id="CP003538">
    <property type="protein sequence ID" value="AGH98308.1"/>
    <property type="molecule type" value="Genomic_DNA"/>
</dbReference>
<reference evidence="1 2" key="1">
    <citation type="journal article" date="2013" name="ISME J.">
        <title>By their genes ye shall know them: genomic signatures of predatory bacteria.</title>
        <authorList>
            <person name="Pasternak Z."/>
            <person name="Pietrokovski S."/>
            <person name="Rotem O."/>
            <person name="Gophna U."/>
            <person name="Lurie-Weinberger M.N."/>
            <person name="Jurkevitch E."/>
        </authorList>
    </citation>
    <scope>NUCLEOTIDE SEQUENCE [LARGE SCALE GENOMIC DNA]</scope>
    <source>
        <strain evidence="1">EPB</strain>
    </source>
</reference>
<dbReference type="KEGG" id="man:A11S_1501"/>
<sequence>MNYSFLPKTELESLFRSGRFQPRPTLVYHEVSSAFGASYVEAIVGTPDATISGACQRHDLVALLDMAKAEGDTVLSNPNIQSVQDIIDEMDIHIANGPALAAEVERARASVVVPFKPRGPKP</sequence>
<proteinExistence type="predicted"/>
<dbReference type="RefSeq" id="WP_015467842.1">
    <property type="nucleotide sequence ID" value="NC_020812.1"/>
</dbReference>
<dbReference type="HOGENOM" id="CLU_2024033_0_0_5"/>
<protein>
    <submittedName>
        <fullName evidence="1">Uncharacterized protein</fullName>
    </submittedName>
</protein>
<dbReference type="OrthoDB" id="9834247at2"/>
<name>M4VGG4_9BACT</name>
<evidence type="ECO:0000313" key="1">
    <source>
        <dbReference type="EMBL" id="AGH98308.1"/>
    </source>
</evidence>
<gene>
    <name evidence="1" type="ORF">A11S_1501</name>
</gene>
<evidence type="ECO:0000313" key="2">
    <source>
        <dbReference type="Proteomes" id="UP000011932"/>
    </source>
</evidence>
<dbReference type="Proteomes" id="UP000011932">
    <property type="component" value="Chromosome"/>
</dbReference>